<evidence type="ECO:0000256" key="1">
    <source>
        <dbReference type="SAM" id="SignalP"/>
    </source>
</evidence>
<feature type="signal peptide" evidence="1">
    <location>
        <begin position="1"/>
        <end position="19"/>
    </location>
</feature>
<evidence type="ECO:0000313" key="3">
    <source>
        <dbReference type="Proteomes" id="UP001139308"/>
    </source>
</evidence>
<feature type="chain" id="PRO_5040819054" evidence="1">
    <location>
        <begin position="20"/>
        <end position="160"/>
    </location>
</feature>
<organism evidence="2 3">
    <name type="scientific">Paraburkholderia tagetis</name>
    <dbReference type="NCBI Taxonomy" id="2913261"/>
    <lineage>
        <taxon>Bacteria</taxon>
        <taxon>Pseudomonadati</taxon>
        <taxon>Pseudomonadota</taxon>
        <taxon>Betaproteobacteria</taxon>
        <taxon>Burkholderiales</taxon>
        <taxon>Burkholderiaceae</taxon>
        <taxon>Paraburkholderia</taxon>
    </lineage>
</organism>
<keyword evidence="3" id="KW-1185">Reference proteome</keyword>
<comment type="caution">
    <text evidence="2">The sequence shown here is derived from an EMBL/GenBank/DDBJ whole genome shotgun (WGS) entry which is preliminary data.</text>
</comment>
<name>A0A9X1RK28_9BURK</name>
<sequence>MGKIFLFLAYLFLAFSVCAAENSESFSPAPGVKAVVEIKGNHLMWKTYYRNGSAQGDVSIDTEKVIHINVDSYDFSGKYGFSVWHVDDGMGVYSIYRIFTFSSSDNKFVERNPSSMCGDEFINLKVDKKRRRLVSTYWNNGVPKLCVTRFRSGEHGSTAE</sequence>
<reference evidence="2" key="1">
    <citation type="submission" date="2022-01" db="EMBL/GenBank/DDBJ databases">
        <title>Genome sequence and assembly of Parabukholderia sp. RG36.</title>
        <authorList>
            <person name="Chhetri G."/>
        </authorList>
    </citation>
    <scope>NUCLEOTIDE SEQUENCE</scope>
    <source>
        <strain evidence="2">RG36</strain>
    </source>
</reference>
<dbReference type="Proteomes" id="UP001139308">
    <property type="component" value="Unassembled WGS sequence"/>
</dbReference>
<dbReference type="EMBL" id="JAKLJA010000001">
    <property type="protein sequence ID" value="MCG5071900.1"/>
    <property type="molecule type" value="Genomic_DNA"/>
</dbReference>
<dbReference type="RefSeq" id="WP_238461680.1">
    <property type="nucleotide sequence ID" value="NZ_JAKLJA010000001.1"/>
</dbReference>
<evidence type="ECO:0000313" key="2">
    <source>
        <dbReference type="EMBL" id="MCG5071900.1"/>
    </source>
</evidence>
<keyword evidence="1" id="KW-0732">Signal</keyword>
<dbReference type="AlphaFoldDB" id="A0A9X1RK28"/>
<proteinExistence type="predicted"/>
<accession>A0A9X1RK28</accession>
<gene>
    <name evidence="2" type="ORF">L5014_00765</name>
</gene>
<protein>
    <submittedName>
        <fullName evidence="2">Uncharacterized protein</fullName>
    </submittedName>
</protein>